<reference evidence="1" key="1">
    <citation type="submission" date="2023-06" db="EMBL/GenBank/DDBJ databases">
        <title>Genome-scale phylogeny and comparative genomics of the fungal order Sordariales.</title>
        <authorList>
            <consortium name="Lawrence Berkeley National Laboratory"/>
            <person name="Hensen N."/>
            <person name="Bonometti L."/>
            <person name="Westerberg I."/>
            <person name="Brannstrom I.O."/>
            <person name="Guillou S."/>
            <person name="Cros-Aarteil S."/>
            <person name="Calhoun S."/>
            <person name="Haridas S."/>
            <person name="Kuo A."/>
            <person name="Mondo S."/>
            <person name="Pangilinan J."/>
            <person name="Riley R."/>
            <person name="LaButti K."/>
            <person name="Andreopoulos B."/>
            <person name="Lipzen A."/>
            <person name="Chen C."/>
            <person name="Yanf M."/>
            <person name="Daum C."/>
            <person name="Ng V."/>
            <person name="Clum A."/>
            <person name="Steindorff A."/>
            <person name="Ohm R."/>
            <person name="Martin F."/>
            <person name="Silar P."/>
            <person name="Natvig D."/>
            <person name="Lalanne C."/>
            <person name="Gautier V."/>
            <person name="Ament-velasquez S.L."/>
            <person name="Kruys A."/>
            <person name="Hutchinson M.I."/>
            <person name="Powell A.J."/>
            <person name="Barry K."/>
            <person name="Miller A.N."/>
            <person name="Grigoriev I.V."/>
            <person name="Debuchy R."/>
            <person name="Gladieux P."/>
            <person name="Thoren M.H."/>
            <person name="Johannesson H."/>
        </authorList>
    </citation>
    <scope>NUCLEOTIDE SEQUENCE</scope>
    <source>
        <strain evidence="1">SMH3187-1</strain>
    </source>
</reference>
<gene>
    <name evidence="1" type="ORF">B0T18DRAFT_464167</name>
</gene>
<comment type="caution">
    <text evidence="1">The sequence shown here is derived from an EMBL/GenBank/DDBJ whole genome shotgun (WGS) entry which is preliminary data.</text>
</comment>
<accession>A0AA40EUU7</accession>
<evidence type="ECO:0000313" key="2">
    <source>
        <dbReference type="Proteomes" id="UP001172155"/>
    </source>
</evidence>
<dbReference type="EMBL" id="JAUKUD010000004">
    <property type="protein sequence ID" value="KAK0745807.1"/>
    <property type="molecule type" value="Genomic_DNA"/>
</dbReference>
<proteinExistence type="predicted"/>
<name>A0AA40EUU7_9PEZI</name>
<dbReference type="AlphaFoldDB" id="A0AA40EUU7"/>
<sequence length="613" mass="69052">MRLLDHLKPCMRDIMSLATSCRDAAIWVSENLEVWDSRHGEFFLDDHFKGEEGGLHSNIVVVTPTESGLPVTPSPYRNDFVVMEKLLTGMNEMRFSFQDIVLDKIPFLDCKILEVIVASMPNLKTVGISNCLLLDVTKLEPILEIVSRHPLTTKGDKKTYLQVDWQPYFFNGLNGNDTSESPGSFGVTHNPPTFNIPKAVFGLIMKALPLAKEVGMDLLSEGSSFWRFVRRLPGPDVLWATKARDAIAVYQLGPASITNADGFISVQTPKEAKNAFADDITAALSGDGAEPIEVPGRFDAPSRGLSFSFGYWRGERKCCSCGKMLLRTFFPIHTKVCWPCKMVGFVITAESSHMRHRLQSVVDFWTESLMADDAPVPFPLVEHITLDDLLHSRRVDSARNALSAAEDIDHAWFHHLANTTGPRGEEPLYPEPTNARPDGVWFRRSLMVRDTVFPKGDYREGGPQHEHPALLPIFPEMQTSPTTKGCEPYEHFCANWVYNDKSETALARFYIEAKGLIEGWFGNIDDERVWTFLAGARENHNQRIKARELEWIAQNEANATWYMMAMADVEDCIVSNIGPGPRSWNRDKVKNAERALEPMNLFGDYMGKNSFQV</sequence>
<keyword evidence="2" id="KW-1185">Reference proteome</keyword>
<protein>
    <submittedName>
        <fullName evidence="1">Uncharacterized protein</fullName>
    </submittedName>
</protein>
<dbReference type="Proteomes" id="UP001172155">
    <property type="component" value="Unassembled WGS sequence"/>
</dbReference>
<organism evidence="1 2">
    <name type="scientific">Schizothecium vesticola</name>
    <dbReference type="NCBI Taxonomy" id="314040"/>
    <lineage>
        <taxon>Eukaryota</taxon>
        <taxon>Fungi</taxon>
        <taxon>Dikarya</taxon>
        <taxon>Ascomycota</taxon>
        <taxon>Pezizomycotina</taxon>
        <taxon>Sordariomycetes</taxon>
        <taxon>Sordariomycetidae</taxon>
        <taxon>Sordariales</taxon>
        <taxon>Schizotheciaceae</taxon>
        <taxon>Schizothecium</taxon>
    </lineage>
</organism>
<evidence type="ECO:0000313" key="1">
    <source>
        <dbReference type="EMBL" id="KAK0745807.1"/>
    </source>
</evidence>